<comment type="caution">
    <text evidence="1">The sequence shown here is derived from an EMBL/GenBank/DDBJ whole genome shotgun (WGS) entry which is preliminary data.</text>
</comment>
<accession>A0A0F9EKE2</accession>
<reference evidence="1" key="1">
    <citation type="journal article" date="2015" name="Nature">
        <title>Complex archaea that bridge the gap between prokaryotes and eukaryotes.</title>
        <authorList>
            <person name="Spang A."/>
            <person name="Saw J.H."/>
            <person name="Jorgensen S.L."/>
            <person name="Zaremba-Niedzwiedzka K."/>
            <person name="Martijn J."/>
            <person name="Lind A.E."/>
            <person name="van Eijk R."/>
            <person name="Schleper C."/>
            <person name="Guy L."/>
            <person name="Ettema T.J."/>
        </authorList>
    </citation>
    <scope>NUCLEOTIDE SEQUENCE</scope>
</reference>
<organism evidence="1">
    <name type="scientific">marine sediment metagenome</name>
    <dbReference type="NCBI Taxonomy" id="412755"/>
    <lineage>
        <taxon>unclassified sequences</taxon>
        <taxon>metagenomes</taxon>
        <taxon>ecological metagenomes</taxon>
    </lineage>
</organism>
<feature type="non-terminal residue" evidence="1">
    <location>
        <position position="76"/>
    </location>
</feature>
<dbReference type="InterPro" id="IPR011008">
    <property type="entry name" value="Dimeric_a/b-barrel"/>
</dbReference>
<dbReference type="Gene3D" id="3.30.70.100">
    <property type="match status" value="1"/>
</dbReference>
<sequence>MYELYNKADYKQMFTIKCPADVTREELKDWWFGHAEKMKRLPGLKWYTVLFSLEPSPFGEPAFDGFEELWFGSLDA</sequence>
<dbReference type="SUPFAM" id="SSF54909">
    <property type="entry name" value="Dimeric alpha+beta barrel"/>
    <property type="match status" value="1"/>
</dbReference>
<gene>
    <name evidence="1" type="ORF">LCGC14_2416260</name>
</gene>
<protein>
    <submittedName>
        <fullName evidence="1">Uncharacterized protein</fullName>
    </submittedName>
</protein>
<dbReference type="EMBL" id="LAZR01036632">
    <property type="protein sequence ID" value="KKL24343.1"/>
    <property type="molecule type" value="Genomic_DNA"/>
</dbReference>
<dbReference type="AlphaFoldDB" id="A0A0F9EKE2"/>
<proteinExistence type="predicted"/>
<evidence type="ECO:0000313" key="1">
    <source>
        <dbReference type="EMBL" id="KKL24343.1"/>
    </source>
</evidence>
<name>A0A0F9EKE2_9ZZZZ</name>